<sequence>MPNRLRRFAICVGVDEENGTCLMVYENDLNAIEVRMVFPGVQIGKWYRFDLAKGTRRNWEVAEERLPTRIMPRRDAGSGGTRGDRIQLCLPIFFVPNFKCFGCTWRVTSPTSFNDKMHFNFVSPRLEAPGKINFSEERLAELNIRPGEQCFAFLTLDCQGPGPSIKPPQWTLDAVEHFHRVNVDPLAPSVLSVSLGASKEWGILLDLVIESEDERNGMGFILCLRDGKFAFGRILKTEGRNDGCWRANVGDTVGFSLIDVDCFNYPVRLALNVIAWQSPAFTSVDSDVLSDQFPQESLPEFPSVRLISKSTGKMAQHLFELCFPIDDSQMSCLRMGSLKVDRLGVLIDLNGDLLSAWSNMKRKGTDAVSSLLLARVRARFSSLPDQQQPLWMVAEMLEIAKMRVDTESKRQTLEEPKVTEGNCETKNSPRKKEDGRISSEFQLHEHFSKITVQDGAFGAPISSTRHQKLLQKCSNIASHSQAPTPTPNGMTAFSSKEVPSPAVVPIANAMVKLGKAIETVESSKGIQPTQQQKKTLEGIVMFTHTKGDEMYWLFYDEQTRRFTRVASAKGSKVLPLLSHQLQPMDGEWFRISYQNHRTMASIAITQIDRLTDLSHLPVHRLNPSNTEIWDKLKEGKFAEVNLWEEPTPKSGEKSFVTSQDNAQTTQQQQQRHLRGKTPQPIRRSTPVPVTNVFMRQNDDASVKRQQQNGTGKQQPKVNVVEVNLLPPLLSCSRFFTVQTQLVGIVDYARETSVGRRK</sequence>
<evidence type="ECO:0000313" key="3">
    <source>
        <dbReference type="Proteomes" id="UP001620626"/>
    </source>
</evidence>
<reference evidence="2 3" key="1">
    <citation type="submission" date="2024-10" db="EMBL/GenBank/DDBJ databases">
        <authorList>
            <person name="Kim D."/>
        </authorList>
    </citation>
    <scope>NUCLEOTIDE SEQUENCE [LARGE SCALE GENOMIC DNA]</scope>
    <source>
        <strain evidence="2">BH-2024</strain>
    </source>
</reference>
<gene>
    <name evidence="2" type="ORF">niasHT_011278</name>
</gene>
<dbReference type="EMBL" id="JBICBT010000530">
    <property type="protein sequence ID" value="KAL3110773.1"/>
    <property type="molecule type" value="Genomic_DNA"/>
</dbReference>
<accession>A0ABD2L6H6</accession>
<protein>
    <submittedName>
        <fullName evidence="2">Uncharacterized protein</fullName>
    </submittedName>
</protein>
<evidence type="ECO:0000256" key="1">
    <source>
        <dbReference type="SAM" id="MobiDB-lite"/>
    </source>
</evidence>
<name>A0ABD2L6H6_9BILA</name>
<comment type="caution">
    <text evidence="2">The sequence shown here is derived from an EMBL/GenBank/DDBJ whole genome shotgun (WGS) entry which is preliminary data.</text>
</comment>
<organism evidence="2 3">
    <name type="scientific">Heterodera trifolii</name>
    <dbReference type="NCBI Taxonomy" id="157864"/>
    <lineage>
        <taxon>Eukaryota</taxon>
        <taxon>Metazoa</taxon>
        <taxon>Ecdysozoa</taxon>
        <taxon>Nematoda</taxon>
        <taxon>Chromadorea</taxon>
        <taxon>Rhabditida</taxon>
        <taxon>Tylenchina</taxon>
        <taxon>Tylenchomorpha</taxon>
        <taxon>Tylenchoidea</taxon>
        <taxon>Heteroderidae</taxon>
        <taxon>Heteroderinae</taxon>
        <taxon>Heterodera</taxon>
    </lineage>
</organism>
<keyword evidence="3" id="KW-1185">Reference proteome</keyword>
<proteinExistence type="predicted"/>
<evidence type="ECO:0000313" key="2">
    <source>
        <dbReference type="EMBL" id="KAL3110773.1"/>
    </source>
</evidence>
<feature type="region of interest" description="Disordered" evidence="1">
    <location>
        <begin position="643"/>
        <end position="692"/>
    </location>
</feature>
<feature type="compositionally biased region" description="Basic and acidic residues" evidence="1">
    <location>
        <begin position="408"/>
        <end position="418"/>
    </location>
</feature>
<dbReference type="Proteomes" id="UP001620626">
    <property type="component" value="Unassembled WGS sequence"/>
</dbReference>
<dbReference type="AlphaFoldDB" id="A0ABD2L6H6"/>
<feature type="region of interest" description="Disordered" evidence="1">
    <location>
        <begin position="408"/>
        <end position="436"/>
    </location>
</feature>